<evidence type="ECO:0000256" key="1">
    <source>
        <dbReference type="SAM" id="Phobius"/>
    </source>
</evidence>
<name>D6E8G4_9ACTN</name>
<keyword evidence="1" id="KW-0812">Transmembrane</keyword>
<organism evidence="2 3">
    <name type="scientific">Gordonibacter pamelaeae 7-10-1-b</name>
    <dbReference type="NCBI Taxonomy" id="657308"/>
    <lineage>
        <taxon>Bacteria</taxon>
        <taxon>Bacillati</taxon>
        <taxon>Actinomycetota</taxon>
        <taxon>Coriobacteriia</taxon>
        <taxon>Eggerthellales</taxon>
        <taxon>Eggerthellaceae</taxon>
        <taxon>Gordonibacter</taxon>
    </lineage>
</organism>
<dbReference type="EMBL" id="FP929047">
    <property type="protein sequence ID" value="CBL04011.1"/>
    <property type="molecule type" value="Genomic_DNA"/>
</dbReference>
<dbReference type="RefSeq" id="WP_015539361.1">
    <property type="nucleotide sequence ID" value="NC_021021.1"/>
</dbReference>
<dbReference type="GeneID" id="78361053"/>
<reference evidence="2 3" key="2">
    <citation type="submission" date="2010-03" db="EMBL/GenBank/DDBJ databases">
        <authorList>
            <person name="Pajon A."/>
        </authorList>
    </citation>
    <scope>NUCLEOTIDE SEQUENCE [LARGE SCALE GENOMIC DNA]</scope>
    <source>
        <strain evidence="3">7-10-1-b</strain>
    </source>
</reference>
<dbReference type="AlphaFoldDB" id="D6E8G4"/>
<keyword evidence="1" id="KW-0472">Membrane</keyword>
<protein>
    <submittedName>
        <fullName evidence="2">Uncharacterized protein</fullName>
    </submittedName>
</protein>
<accession>D6E8G4</accession>
<reference evidence="2 3" key="1">
    <citation type="submission" date="2010-03" db="EMBL/GenBank/DDBJ databases">
        <title>The genome sequence of Gordonibacter pamelaeae 7-10-1-bT.</title>
        <authorList>
            <consortium name="metaHIT consortium -- http://www.metahit.eu/"/>
            <person name="Pajon A."/>
            <person name="Turner K."/>
            <person name="Parkhill J."/>
            <person name="Timmis K."/>
            <person name="Oxley A."/>
            <person name="Wurdemann D."/>
        </authorList>
    </citation>
    <scope>NUCLEOTIDE SEQUENCE [LARGE SCALE GENOMIC DNA]</scope>
    <source>
        <strain evidence="3">7-10-1-b</strain>
    </source>
</reference>
<evidence type="ECO:0000313" key="3">
    <source>
        <dbReference type="Proteomes" id="UP000008805"/>
    </source>
</evidence>
<dbReference type="Proteomes" id="UP000008805">
    <property type="component" value="Chromosome"/>
</dbReference>
<keyword evidence="3" id="KW-1185">Reference proteome</keyword>
<sequence>MRTSKQSIRQAITTPLIGFGVVLLALVCFLLLLWTLIIVVRVVLG</sequence>
<keyword evidence="1" id="KW-1133">Transmembrane helix</keyword>
<dbReference type="HOGENOM" id="CLU_3199192_0_0_11"/>
<gene>
    <name evidence="2" type="ORF">GPA_13900</name>
</gene>
<proteinExistence type="predicted"/>
<evidence type="ECO:0000313" key="2">
    <source>
        <dbReference type="EMBL" id="CBL04011.1"/>
    </source>
</evidence>
<dbReference type="KEGG" id="gpa:GPA_13900"/>
<feature type="transmembrane region" description="Helical" evidence="1">
    <location>
        <begin position="21"/>
        <end position="44"/>
    </location>
</feature>